<evidence type="ECO:0000256" key="1">
    <source>
        <dbReference type="ARBA" id="ARBA00022679"/>
    </source>
</evidence>
<keyword evidence="1 2" id="KW-0808">Transferase</keyword>
<dbReference type="PANTHER" id="PTHR48207">
    <property type="entry name" value="SUCCINATE--HYDROXYMETHYLGLUTARATE COA-TRANSFERASE"/>
    <property type="match status" value="1"/>
</dbReference>
<dbReference type="InterPro" id="IPR050483">
    <property type="entry name" value="CoA-transferase_III_domain"/>
</dbReference>
<dbReference type="Proteomes" id="UP000550729">
    <property type="component" value="Unassembled WGS sequence"/>
</dbReference>
<comment type="caution">
    <text evidence="2">The sequence shown here is derived from an EMBL/GenBank/DDBJ whole genome shotgun (WGS) entry which is preliminary data.</text>
</comment>
<gene>
    <name evidence="2" type="ORF">HH308_17890</name>
</gene>
<name>A0A848KXM3_9ACTN</name>
<dbReference type="Pfam" id="PF02515">
    <property type="entry name" value="CoA_transf_3"/>
    <property type="match status" value="1"/>
</dbReference>
<protein>
    <submittedName>
        <fullName evidence="2">CoA transferase</fullName>
    </submittedName>
</protein>
<dbReference type="Gene3D" id="3.40.50.10540">
    <property type="entry name" value="Crotonobetainyl-coa:carnitine coa-transferase, domain 1"/>
    <property type="match status" value="1"/>
</dbReference>
<dbReference type="InterPro" id="IPR003673">
    <property type="entry name" value="CoA-Trfase_fam_III"/>
</dbReference>
<proteinExistence type="predicted"/>
<evidence type="ECO:0000313" key="3">
    <source>
        <dbReference type="Proteomes" id="UP000550729"/>
    </source>
</evidence>
<dbReference type="PANTHER" id="PTHR48207:SF3">
    <property type="entry name" value="SUCCINATE--HYDROXYMETHYLGLUTARATE COA-TRANSFERASE"/>
    <property type="match status" value="1"/>
</dbReference>
<keyword evidence="3" id="KW-1185">Reference proteome</keyword>
<dbReference type="InterPro" id="IPR044855">
    <property type="entry name" value="CoA-Trfase_III_dom3_sf"/>
</dbReference>
<sequence length="381" mass="40540">MIAEGPLSGITVVELGDSASAPFAGKILAELGAEVWKVERPSGDSSRGWGPSEWKGDGAAFHALNRGKRFIGVDIKDQTQRNELQRLIDQADVFIHNLRPGSAANYELDADSLRATNPELIYCELGAFGHAGPLNTQGGYDPLMQAFSGIMSITGEHGQPPVRAGVSIVDFGAGMWSVIGILAALHRRDVKHTGSAVNTSLLETAIAWMSVGVAGFGADGNAGERHGSGVAFIVPHRAFTVADGDLVVSCANDSLFAKLCKALDHPEWAVDDKFATNAGRLRNRAEIDGLIGAVLADHTRAHWQERLAEFGIPIAPIQTTDEMVGHEQTRALGIINPAADDELPIVGLPISFDGKRPGPLHAVRPVGHDNDSLRAAVRTRR</sequence>
<organism evidence="2 3">
    <name type="scientific">Gordonia asplenii</name>
    <dbReference type="NCBI Taxonomy" id="2725283"/>
    <lineage>
        <taxon>Bacteria</taxon>
        <taxon>Bacillati</taxon>
        <taxon>Actinomycetota</taxon>
        <taxon>Actinomycetes</taxon>
        <taxon>Mycobacteriales</taxon>
        <taxon>Gordoniaceae</taxon>
        <taxon>Gordonia</taxon>
    </lineage>
</organism>
<dbReference type="SUPFAM" id="SSF89796">
    <property type="entry name" value="CoA-transferase family III (CaiB/BaiF)"/>
    <property type="match status" value="1"/>
</dbReference>
<reference evidence="2 3" key="1">
    <citation type="submission" date="2020-04" db="EMBL/GenBank/DDBJ databases">
        <title>Gordonia sp. nov. TBRC 11910.</title>
        <authorList>
            <person name="Suriyachadkun C."/>
        </authorList>
    </citation>
    <scope>NUCLEOTIDE SEQUENCE [LARGE SCALE GENOMIC DNA]</scope>
    <source>
        <strain evidence="2 3">TBRC 11910</strain>
    </source>
</reference>
<evidence type="ECO:0000313" key="2">
    <source>
        <dbReference type="EMBL" id="NMO03089.1"/>
    </source>
</evidence>
<dbReference type="RefSeq" id="WP_170195586.1">
    <property type="nucleotide sequence ID" value="NZ_JABBNB010000019.1"/>
</dbReference>
<accession>A0A848KXM3</accession>
<dbReference type="AlphaFoldDB" id="A0A848KXM3"/>
<dbReference type="EMBL" id="JABBNB010000019">
    <property type="protein sequence ID" value="NMO03089.1"/>
    <property type="molecule type" value="Genomic_DNA"/>
</dbReference>
<dbReference type="InterPro" id="IPR023606">
    <property type="entry name" value="CoA-Trfase_III_dom_1_sf"/>
</dbReference>
<dbReference type="GO" id="GO:0008410">
    <property type="term" value="F:CoA-transferase activity"/>
    <property type="evidence" value="ECO:0007669"/>
    <property type="project" value="TreeGrafter"/>
</dbReference>
<dbReference type="Gene3D" id="3.30.1540.10">
    <property type="entry name" value="formyl-coa transferase, domain 3"/>
    <property type="match status" value="1"/>
</dbReference>